<dbReference type="STRING" id="1147741.A0A0R3RP49"/>
<evidence type="ECO:0000313" key="2">
    <source>
        <dbReference type="WBParaSite" id="EEL_0000326101-mRNA-1"/>
    </source>
</evidence>
<name>A0A0R3RP49_9BILA</name>
<sequence>MLTRTARCLLFLRDDSRNGKRPNQVYLPLNCRAKFRLNSDTINGYLRISSFHEKHKNHDNTEEDYLRVINKKKRKLIGDAKLKIMKEEKVEEISLTKIYEGCQLRKEFTDHSYRQSSITVNVSSC</sequence>
<proteinExistence type="predicted"/>
<evidence type="ECO:0000313" key="1">
    <source>
        <dbReference type="Proteomes" id="UP000050640"/>
    </source>
</evidence>
<dbReference type="WBParaSite" id="EEL_0000326101-mRNA-1">
    <property type="protein sequence ID" value="EEL_0000326101-mRNA-1"/>
    <property type="gene ID" value="EEL_0000326101"/>
</dbReference>
<dbReference type="AlphaFoldDB" id="A0A0R3RP49"/>
<organism evidence="1 2">
    <name type="scientific">Elaeophora elaphi</name>
    <dbReference type="NCBI Taxonomy" id="1147741"/>
    <lineage>
        <taxon>Eukaryota</taxon>
        <taxon>Metazoa</taxon>
        <taxon>Ecdysozoa</taxon>
        <taxon>Nematoda</taxon>
        <taxon>Chromadorea</taxon>
        <taxon>Rhabditida</taxon>
        <taxon>Spirurina</taxon>
        <taxon>Spiruromorpha</taxon>
        <taxon>Filarioidea</taxon>
        <taxon>Onchocercidae</taxon>
        <taxon>Elaeophora</taxon>
    </lineage>
</organism>
<keyword evidence="1" id="KW-1185">Reference proteome</keyword>
<reference evidence="2" key="1">
    <citation type="submission" date="2017-02" db="UniProtKB">
        <authorList>
            <consortium name="WormBaseParasite"/>
        </authorList>
    </citation>
    <scope>IDENTIFICATION</scope>
</reference>
<protein>
    <submittedName>
        <fullName evidence="2">Uncharacterized protein</fullName>
    </submittedName>
</protein>
<dbReference type="Proteomes" id="UP000050640">
    <property type="component" value="Unplaced"/>
</dbReference>
<accession>A0A0R3RP49</accession>